<evidence type="ECO:0000313" key="3">
    <source>
        <dbReference type="Proteomes" id="UP000297245"/>
    </source>
</evidence>
<evidence type="ECO:0000313" key="2">
    <source>
        <dbReference type="EMBL" id="THV02194.1"/>
    </source>
</evidence>
<proteinExistence type="predicted"/>
<protein>
    <submittedName>
        <fullName evidence="2">Uncharacterized protein</fullName>
    </submittedName>
</protein>
<accession>A0A4S8MJ01</accession>
<keyword evidence="3" id="KW-1185">Reference proteome</keyword>
<dbReference type="EMBL" id="ML179079">
    <property type="protein sequence ID" value="THV02194.1"/>
    <property type="molecule type" value="Genomic_DNA"/>
</dbReference>
<dbReference type="AlphaFoldDB" id="A0A4S8MJ01"/>
<reference evidence="2 3" key="1">
    <citation type="journal article" date="2019" name="Nat. Ecol. Evol.">
        <title>Megaphylogeny resolves global patterns of mushroom evolution.</title>
        <authorList>
            <person name="Varga T."/>
            <person name="Krizsan K."/>
            <person name="Foldi C."/>
            <person name="Dima B."/>
            <person name="Sanchez-Garcia M."/>
            <person name="Sanchez-Ramirez S."/>
            <person name="Szollosi G.J."/>
            <person name="Szarkandi J.G."/>
            <person name="Papp V."/>
            <person name="Albert L."/>
            <person name="Andreopoulos W."/>
            <person name="Angelini C."/>
            <person name="Antonin V."/>
            <person name="Barry K.W."/>
            <person name="Bougher N.L."/>
            <person name="Buchanan P."/>
            <person name="Buyck B."/>
            <person name="Bense V."/>
            <person name="Catcheside P."/>
            <person name="Chovatia M."/>
            <person name="Cooper J."/>
            <person name="Damon W."/>
            <person name="Desjardin D."/>
            <person name="Finy P."/>
            <person name="Geml J."/>
            <person name="Haridas S."/>
            <person name="Hughes K."/>
            <person name="Justo A."/>
            <person name="Karasinski D."/>
            <person name="Kautmanova I."/>
            <person name="Kiss B."/>
            <person name="Kocsube S."/>
            <person name="Kotiranta H."/>
            <person name="LaButti K.M."/>
            <person name="Lechner B.E."/>
            <person name="Liimatainen K."/>
            <person name="Lipzen A."/>
            <person name="Lukacs Z."/>
            <person name="Mihaltcheva S."/>
            <person name="Morgado L.N."/>
            <person name="Niskanen T."/>
            <person name="Noordeloos M.E."/>
            <person name="Ohm R.A."/>
            <person name="Ortiz-Santana B."/>
            <person name="Ovrebo C."/>
            <person name="Racz N."/>
            <person name="Riley R."/>
            <person name="Savchenko A."/>
            <person name="Shiryaev A."/>
            <person name="Soop K."/>
            <person name="Spirin V."/>
            <person name="Szebenyi C."/>
            <person name="Tomsovsky M."/>
            <person name="Tulloss R.E."/>
            <person name="Uehling J."/>
            <person name="Grigoriev I.V."/>
            <person name="Vagvolgyi C."/>
            <person name="Papp T."/>
            <person name="Martin F.M."/>
            <person name="Miettinen O."/>
            <person name="Hibbett D.S."/>
            <person name="Nagy L.G."/>
        </authorList>
    </citation>
    <scope>NUCLEOTIDE SEQUENCE [LARGE SCALE GENOMIC DNA]</scope>
    <source>
        <strain evidence="2 3">CBS 962.96</strain>
    </source>
</reference>
<name>A0A4S8MJ01_DENBC</name>
<feature type="compositionally biased region" description="Low complexity" evidence="1">
    <location>
        <begin position="27"/>
        <end position="44"/>
    </location>
</feature>
<dbReference type="OrthoDB" id="3168922at2759"/>
<organism evidence="2 3">
    <name type="scientific">Dendrothele bispora (strain CBS 962.96)</name>
    <dbReference type="NCBI Taxonomy" id="1314807"/>
    <lineage>
        <taxon>Eukaryota</taxon>
        <taxon>Fungi</taxon>
        <taxon>Dikarya</taxon>
        <taxon>Basidiomycota</taxon>
        <taxon>Agaricomycotina</taxon>
        <taxon>Agaricomycetes</taxon>
        <taxon>Agaricomycetidae</taxon>
        <taxon>Agaricales</taxon>
        <taxon>Agaricales incertae sedis</taxon>
        <taxon>Dendrothele</taxon>
    </lineage>
</organism>
<gene>
    <name evidence="2" type="ORF">K435DRAFT_360891</name>
</gene>
<sequence>MAPIADIFDAPTRLEDFSSQFGLKNHSSPSSSTLFSATATASSSNGGLRRPIAGPSSSSHTIFTLPSSTLFDGPARPRHSIAARSRNRTKTVQKITSARPHGQMATYSSYLNDIPLEIFDGPSRISGQRYRAPRPRWVRIISLSFIPGY</sequence>
<dbReference type="Proteomes" id="UP000297245">
    <property type="component" value="Unassembled WGS sequence"/>
</dbReference>
<evidence type="ECO:0000256" key="1">
    <source>
        <dbReference type="SAM" id="MobiDB-lite"/>
    </source>
</evidence>
<feature type="region of interest" description="Disordered" evidence="1">
    <location>
        <begin position="22"/>
        <end position="59"/>
    </location>
</feature>